<protein>
    <submittedName>
        <fullName evidence="1">Uncharacterized protein</fullName>
    </submittedName>
</protein>
<dbReference type="PANTHER" id="PTHR33914">
    <property type="entry name" value="18S PRE-RIBOSOMAL ASSEMBLY PROTEIN GAR2-LIKE PROTEIN"/>
    <property type="match status" value="1"/>
</dbReference>
<dbReference type="PANTHER" id="PTHR33914:SF2">
    <property type="entry name" value="OS02G0582100 PROTEIN"/>
    <property type="match status" value="1"/>
</dbReference>
<keyword evidence="2" id="KW-1185">Reference proteome</keyword>
<evidence type="ECO:0000313" key="1">
    <source>
        <dbReference type="EMBL" id="WOL19910.1"/>
    </source>
</evidence>
<evidence type="ECO:0000313" key="2">
    <source>
        <dbReference type="Proteomes" id="UP001327560"/>
    </source>
</evidence>
<dbReference type="AlphaFoldDB" id="A0AAQ3L4F8"/>
<name>A0AAQ3L4F8_9LILI</name>
<gene>
    <name evidence="1" type="ORF">Cni_G28712</name>
</gene>
<sequence length="478" mass="52667">MLEGAVLLTAGCDTKYSDANHENGVSAYHNKCTELALKHKGDRNNQLNTIMLGNEAVHEESYDPAEVIEKRSENIVPTISEAKYSTNGEHDDRESARTLDIAIPEKAGIVQANTELFADKTVTQLKLNEVEICLEVSDCQVVKDICIDDGLHSCEKNLLENTKVSENMTYGFTTSATNVNDELSEHMADDAVLVEEELKLTSVFANDANNQKSSEGLFKNEENLDGSDKIKSNAFGKKTTLQELFSLEELDTGAQSMVPDYHKQNGDHKKIEQVTVQGEHSTNFPFGASMICETSMNSENSIGDMSQSNSEKKHFSARNMPVDATFSNQNGDCTETYPNDQLEGICTSNFKPGTVVTKSGTEENGANTNNLQLANTHYHSASEEITRTVAITTDESSLYHDNHGDLNFPGPYLSGPKVTSGHIAYSGSISLRSDSSTTSTHSFAFPILQREWNTSPVKMAKADRRHSRKSWSLICCRF</sequence>
<dbReference type="GO" id="GO:0009786">
    <property type="term" value="P:regulation of asymmetric cell division"/>
    <property type="evidence" value="ECO:0007669"/>
    <property type="project" value="InterPro"/>
</dbReference>
<dbReference type="InterPro" id="IPR040378">
    <property type="entry name" value="BASL"/>
</dbReference>
<proteinExistence type="predicted"/>
<reference evidence="1 2" key="1">
    <citation type="submission" date="2023-10" db="EMBL/GenBank/DDBJ databases">
        <title>Chromosome-scale genome assembly provides insights into flower coloration mechanisms of Canna indica.</title>
        <authorList>
            <person name="Li C."/>
        </authorList>
    </citation>
    <scope>NUCLEOTIDE SEQUENCE [LARGE SCALE GENOMIC DNA]</scope>
    <source>
        <tissue evidence="1">Flower</tissue>
    </source>
</reference>
<dbReference type="EMBL" id="CP136898">
    <property type="protein sequence ID" value="WOL19910.1"/>
    <property type="molecule type" value="Genomic_DNA"/>
</dbReference>
<accession>A0AAQ3L4F8</accession>
<dbReference type="Proteomes" id="UP001327560">
    <property type="component" value="Chromosome 9"/>
</dbReference>
<organism evidence="1 2">
    <name type="scientific">Canna indica</name>
    <name type="common">Indian-shot</name>
    <dbReference type="NCBI Taxonomy" id="4628"/>
    <lineage>
        <taxon>Eukaryota</taxon>
        <taxon>Viridiplantae</taxon>
        <taxon>Streptophyta</taxon>
        <taxon>Embryophyta</taxon>
        <taxon>Tracheophyta</taxon>
        <taxon>Spermatophyta</taxon>
        <taxon>Magnoliopsida</taxon>
        <taxon>Liliopsida</taxon>
        <taxon>Zingiberales</taxon>
        <taxon>Cannaceae</taxon>
        <taxon>Canna</taxon>
    </lineage>
</organism>